<sequence length="112" mass="13435">MFISVTRLHIKSKRKLPNFFFHTIKSIIQSKNTEGLKFSSFNKEGWDTYWTLTVLESKEHMMVFRNNGNHLKSMKISRNIADKLELIYWVAEAIPTWNECKERLHKKYGRIE</sequence>
<evidence type="ECO:0008006" key="3">
    <source>
        <dbReference type="Google" id="ProtNLM"/>
    </source>
</evidence>
<reference evidence="1 2" key="1">
    <citation type="submission" date="2014-02" db="EMBL/GenBank/DDBJ databases">
        <title>Draft genome sequence of Lysinibacillus manganicus DSM 26584T.</title>
        <authorList>
            <person name="Zhang F."/>
            <person name="Wang G."/>
            <person name="Zhang L."/>
        </authorList>
    </citation>
    <scope>NUCLEOTIDE SEQUENCE [LARGE SCALE GENOMIC DNA]</scope>
    <source>
        <strain evidence="1 2">DSM 26584</strain>
    </source>
</reference>
<evidence type="ECO:0000313" key="2">
    <source>
        <dbReference type="Proteomes" id="UP000030416"/>
    </source>
</evidence>
<organism evidence="1 2">
    <name type="scientific">Ureibacillus manganicus DSM 26584</name>
    <dbReference type="NCBI Taxonomy" id="1384049"/>
    <lineage>
        <taxon>Bacteria</taxon>
        <taxon>Bacillati</taxon>
        <taxon>Bacillota</taxon>
        <taxon>Bacilli</taxon>
        <taxon>Bacillales</taxon>
        <taxon>Caryophanaceae</taxon>
        <taxon>Ureibacillus</taxon>
    </lineage>
</organism>
<proteinExistence type="predicted"/>
<evidence type="ECO:0000313" key="1">
    <source>
        <dbReference type="EMBL" id="KGR77367.1"/>
    </source>
</evidence>
<name>A0A0A3IRB7_9BACL</name>
<dbReference type="STRING" id="1384049.CD29_14960"/>
<protein>
    <recommendedName>
        <fullName evidence="3">DUF3291 domain-containing protein</fullName>
    </recommendedName>
</protein>
<comment type="caution">
    <text evidence="1">The sequence shown here is derived from an EMBL/GenBank/DDBJ whole genome shotgun (WGS) entry which is preliminary data.</text>
</comment>
<dbReference type="eggNOG" id="COG2329">
    <property type="taxonomic scope" value="Bacteria"/>
</dbReference>
<dbReference type="RefSeq" id="WP_036188295.1">
    <property type="nucleotide sequence ID" value="NZ_AVDA01000019.1"/>
</dbReference>
<dbReference type="OrthoDB" id="1550774at2"/>
<dbReference type="Proteomes" id="UP000030416">
    <property type="component" value="Unassembled WGS sequence"/>
</dbReference>
<dbReference type="EMBL" id="JPVN01000019">
    <property type="protein sequence ID" value="KGR77367.1"/>
    <property type="molecule type" value="Genomic_DNA"/>
</dbReference>
<accession>A0A0A3IRB7</accession>
<keyword evidence="2" id="KW-1185">Reference proteome</keyword>
<dbReference type="AlphaFoldDB" id="A0A0A3IRB7"/>
<gene>
    <name evidence="1" type="ORF">CD29_14960</name>
</gene>